<name>A0ACD0WG43_CLALS</name>
<dbReference type="EMBL" id="CP038485">
    <property type="protein sequence ID" value="QFZ26153.1"/>
    <property type="molecule type" value="Genomic_DNA"/>
</dbReference>
<proteinExistence type="predicted"/>
<accession>A0ACD0WG43</accession>
<dbReference type="Proteomes" id="UP000326582">
    <property type="component" value="Chromosome 2"/>
</dbReference>
<organism evidence="1 2">
    <name type="scientific">Clavispora lusitaniae</name>
    <name type="common">Candida lusitaniae</name>
    <dbReference type="NCBI Taxonomy" id="36911"/>
    <lineage>
        <taxon>Eukaryota</taxon>
        <taxon>Fungi</taxon>
        <taxon>Dikarya</taxon>
        <taxon>Ascomycota</taxon>
        <taxon>Saccharomycotina</taxon>
        <taxon>Pichiomycetes</taxon>
        <taxon>Metschnikowiaceae</taxon>
        <taxon>Clavispora</taxon>
    </lineage>
</organism>
<reference evidence="2" key="1">
    <citation type="journal article" date="2019" name="MBio">
        <title>Comparative genomics for the elucidation of multidrug resistance (MDR) in Candida lusitaniae.</title>
        <authorList>
            <person name="Kannan A."/>
            <person name="Asner S.A."/>
            <person name="Trachsel E."/>
            <person name="Kelly S."/>
            <person name="Parker J."/>
            <person name="Sanglard D."/>
        </authorList>
    </citation>
    <scope>NUCLEOTIDE SEQUENCE [LARGE SCALE GENOMIC DNA]</scope>
    <source>
        <strain evidence="2">P1</strain>
    </source>
</reference>
<evidence type="ECO:0000313" key="1">
    <source>
        <dbReference type="EMBL" id="QFZ26153.1"/>
    </source>
</evidence>
<gene>
    <name evidence="1" type="ORF">EJF14_20048</name>
</gene>
<keyword evidence="2" id="KW-1185">Reference proteome</keyword>
<evidence type="ECO:0000313" key="2">
    <source>
        <dbReference type="Proteomes" id="UP000326582"/>
    </source>
</evidence>
<protein>
    <submittedName>
        <fullName evidence="1">Ribosomal lysine N-methyltransferase</fullName>
    </submittedName>
</protein>
<sequence length="541" mass="61934">MHSVCILECIYVTVGMGERRSAMRKTTKRIHNTHMSFSDRTKAFGSWLRENNVELSSKVEISDWRSHGQGRAVVASKDIEPDEELFKLPRTVLLGVENCSLVRDKEDSLEKLLDLTQWEALIIVLLYEWLVKKDASTWKSYFDILPINDPENYRFNQLMFWSEEEMEWLKPSLITNRVGKEAAVQMYEKLFPTVAAQVLGSDELAEVTFEQFSLIATLIMSYSFDVELPKNDQTNPDGEHDDDEDEDEDDDENDDESTPIRGSRYLKCMVPLADTLNADTHKHNASLMYTSSSLVMRSIKPIAAGEQIYNTYSEHPNAEILRRYGYVEQKGSAHDFAEIPLSKVKTYFSENTSLSLETVEDILNVLREVSEEDGESYLVDSYDLFASGEVISELTFLVQLLTLMASINDQKTFNTASVDVKSRGVRRVLKKCYQLLEGGKLTKGFIVHYQNLLKARLKEYPKSASKEFPEEKPDLSRQEMATIVLISEYKSLLNCLDTDKVYGQGETVFTIIDDGKILRNIMKKDVFEGGDDQVRKKQKFT</sequence>